<dbReference type="PANTHER" id="PTHR33387:SF3">
    <property type="entry name" value="DUF985 DOMAIN-CONTAINING PROTEIN"/>
    <property type="match status" value="1"/>
</dbReference>
<dbReference type="InterPro" id="IPR009327">
    <property type="entry name" value="Cupin_DUF985"/>
</dbReference>
<organism evidence="5">
    <name type="scientific">freshwater metagenome</name>
    <dbReference type="NCBI Taxonomy" id="449393"/>
    <lineage>
        <taxon>unclassified sequences</taxon>
        <taxon>metagenomes</taxon>
        <taxon>ecological metagenomes</taxon>
    </lineage>
</organism>
<dbReference type="InterPro" id="IPR011051">
    <property type="entry name" value="RmlC_Cupin_sf"/>
</dbReference>
<name>A0A6J7BZR4_9ZZZZ</name>
<dbReference type="PANTHER" id="PTHR33387">
    <property type="entry name" value="RMLC-LIKE JELLY ROLL FOLD PROTEIN"/>
    <property type="match status" value="1"/>
</dbReference>
<proteinExistence type="predicted"/>
<evidence type="ECO:0000313" key="6">
    <source>
        <dbReference type="EMBL" id="CAB4918747.1"/>
    </source>
</evidence>
<dbReference type="InterPro" id="IPR014710">
    <property type="entry name" value="RmlC-like_jellyroll"/>
</dbReference>
<gene>
    <name evidence="3" type="ORF">UFOPK2656_00675</name>
    <name evidence="4" type="ORF">UFOPK3099_00654</name>
    <name evidence="5" type="ORF">UFOPK3267_01479</name>
    <name evidence="6" type="ORF">UFOPK3651_00713</name>
    <name evidence="7" type="ORF">UFOPK3931_03213</name>
    <name evidence="2" type="ORF">UFOPK4189_00673</name>
</gene>
<sequence>MVEALIEHYGMTPLPVEETYFVSTWRSTAEMPDGGPIGTAMIGLYAAEPSSRSLFHRLSFDETWHFYGGDPIRLVLLHPDGTSEDVVMGPDVLAGQRVQYVLSAGVWQAGELVAGGRWALFGCTLAPGFTGTCFEGGHAGELLQSYPSRSDDIVRLAIADDHETAMPDGFAP</sequence>
<dbReference type="InterPro" id="IPR039935">
    <property type="entry name" value="YML079W-like"/>
</dbReference>
<evidence type="ECO:0000313" key="7">
    <source>
        <dbReference type="EMBL" id="CAB5018472.1"/>
    </source>
</evidence>
<protein>
    <submittedName>
        <fullName evidence="5">Unannotated protein</fullName>
    </submittedName>
</protein>
<feature type="domain" description="DUF985" evidence="1">
    <location>
        <begin position="4"/>
        <end position="135"/>
    </location>
</feature>
<evidence type="ECO:0000259" key="1">
    <source>
        <dbReference type="Pfam" id="PF06172"/>
    </source>
</evidence>
<dbReference type="CDD" id="cd06121">
    <property type="entry name" value="cupin_YML079wp"/>
    <property type="match status" value="1"/>
</dbReference>
<dbReference type="EMBL" id="CAESGF010000003">
    <property type="protein sequence ID" value="CAB4362886.1"/>
    <property type="molecule type" value="Genomic_DNA"/>
</dbReference>
<dbReference type="EMBL" id="CAFBOL010000150">
    <property type="protein sequence ID" value="CAB5018472.1"/>
    <property type="molecule type" value="Genomic_DNA"/>
</dbReference>
<dbReference type="EMBL" id="CAFAAV010000035">
    <property type="protein sequence ID" value="CAB4809825.1"/>
    <property type="molecule type" value="Genomic_DNA"/>
</dbReference>
<dbReference type="SUPFAM" id="SSF51182">
    <property type="entry name" value="RmlC-like cupins"/>
    <property type="match status" value="1"/>
</dbReference>
<evidence type="ECO:0000313" key="3">
    <source>
        <dbReference type="EMBL" id="CAB4711036.1"/>
    </source>
</evidence>
<dbReference type="Gene3D" id="2.60.120.10">
    <property type="entry name" value="Jelly Rolls"/>
    <property type="match status" value="1"/>
</dbReference>
<evidence type="ECO:0000313" key="2">
    <source>
        <dbReference type="EMBL" id="CAB4362886.1"/>
    </source>
</evidence>
<accession>A0A6J7BZR4</accession>
<dbReference type="Pfam" id="PF06172">
    <property type="entry name" value="Cupin_5"/>
    <property type="match status" value="1"/>
</dbReference>
<reference evidence="5" key="1">
    <citation type="submission" date="2020-05" db="EMBL/GenBank/DDBJ databases">
        <authorList>
            <person name="Chiriac C."/>
            <person name="Salcher M."/>
            <person name="Ghai R."/>
            <person name="Kavagutti S V."/>
        </authorList>
    </citation>
    <scope>NUCLEOTIDE SEQUENCE</scope>
</reference>
<dbReference type="EMBL" id="CAFBMT010000003">
    <property type="protein sequence ID" value="CAB4918747.1"/>
    <property type="molecule type" value="Genomic_DNA"/>
</dbReference>
<dbReference type="EMBL" id="CAFBIY010000077">
    <property type="protein sequence ID" value="CAB4851317.1"/>
    <property type="molecule type" value="Genomic_DNA"/>
</dbReference>
<dbReference type="EMBL" id="CAEZYF010000003">
    <property type="protein sequence ID" value="CAB4711036.1"/>
    <property type="molecule type" value="Genomic_DNA"/>
</dbReference>
<evidence type="ECO:0000313" key="4">
    <source>
        <dbReference type="EMBL" id="CAB4809825.1"/>
    </source>
</evidence>
<evidence type="ECO:0000313" key="5">
    <source>
        <dbReference type="EMBL" id="CAB4851317.1"/>
    </source>
</evidence>
<dbReference type="AlphaFoldDB" id="A0A6J7BZR4"/>